<accession>A0A136PKP1</accession>
<protein>
    <submittedName>
        <fullName evidence="1">Uncharacterized protein</fullName>
    </submittedName>
</protein>
<comment type="caution">
    <text evidence="1">The sequence shown here is derived from an EMBL/GenBank/DDBJ whole genome shotgun (WGS) entry which is preliminary data.</text>
</comment>
<evidence type="ECO:0000313" key="1">
    <source>
        <dbReference type="EMBL" id="KXK58985.1"/>
    </source>
</evidence>
<proteinExistence type="predicted"/>
<dbReference type="OrthoDB" id="3383011at2"/>
<gene>
    <name evidence="1" type="ORF">AWW66_26645</name>
</gene>
<organism evidence="1 2">
    <name type="scientific">Micromonospora rosaria</name>
    <dbReference type="NCBI Taxonomy" id="47874"/>
    <lineage>
        <taxon>Bacteria</taxon>
        <taxon>Bacillati</taxon>
        <taxon>Actinomycetota</taxon>
        <taxon>Actinomycetes</taxon>
        <taxon>Micromonosporales</taxon>
        <taxon>Micromonosporaceae</taxon>
        <taxon>Micromonospora</taxon>
    </lineage>
</organism>
<dbReference type="Proteomes" id="UP000070620">
    <property type="component" value="Unassembled WGS sequence"/>
</dbReference>
<sequence>MTFWVHYVVPPGAAGDRMPVPRGDEILTFGQTLDVDAGERTVEFTVLAVGAGYQIGTDLDGTGLLRGQAGEVAAARAVDDWVLGCASRAVRLHELLLLRWYEVCSPSHRSAAEALERWLRAQDPAGDYWAALGAATGPRSRR</sequence>
<keyword evidence="2" id="KW-1185">Reference proteome</keyword>
<dbReference type="AlphaFoldDB" id="A0A136PKP1"/>
<dbReference type="RefSeq" id="WP_067371754.1">
    <property type="nucleotide sequence ID" value="NZ_JBIUBN010000022.1"/>
</dbReference>
<reference evidence="1 2" key="1">
    <citation type="submission" date="2016-01" db="EMBL/GenBank/DDBJ databases">
        <title>Whole genome sequence and analysis of Micromonospora rosaria DSM 803, which can produce antibacterial substance rosamicin.</title>
        <authorList>
            <person name="Yang H."/>
            <person name="He X."/>
            <person name="Zhu D."/>
        </authorList>
    </citation>
    <scope>NUCLEOTIDE SEQUENCE [LARGE SCALE GENOMIC DNA]</scope>
    <source>
        <strain evidence="1 2">DSM 803</strain>
    </source>
</reference>
<evidence type="ECO:0000313" key="2">
    <source>
        <dbReference type="Proteomes" id="UP000070620"/>
    </source>
</evidence>
<name>A0A136PKP1_9ACTN</name>
<dbReference type="EMBL" id="LRQV01000139">
    <property type="protein sequence ID" value="KXK58985.1"/>
    <property type="molecule type" value="Genomic_DNA"/>
</dbReference>